<feature type="transmembrane region" description="Helical" evidence="2">
    <location>
        <begin position="217"/>
        <end position="237"/>
    </location>
</feature>
<protein>
    <submittedName>
        <fullName evidence="4">Membrane-associated ring finger (C3HC4) 7</fullName>
    </submittedName>
</protein>
<dbReference type="WBParaSite" id="TREG1_144980.4">
    <property type="protein sequence ID" value="TREG1_144980.4"/>
    <property type="gene ID" value="TREG1_144980"/>
</dbReference>
<keyword evidence="2" id="KW-0472">Membrane</keyword>
<keyword evidence="2" id="KW-0812">Transmembrane</keyword>
<evidence type="ECO:0000313" key="4">
    <source>
        <dbReference type="WBParaSite" id="TREG1_144980.4"/>
    </source>
</evidence>
<keyword evidence="3" id="KW-1185">Reference proteome</keyword>
<reference evidence="4" key="2">
    <citation type="submission" date="2023-11" db="UniProtKB">
        <authorList>
            <consortium name="WormBaseParasite"/>
        </authorList>
    </citation>
    <scope>IDENTIFICATION</scope>
</reference>
<evidence type="ECO:0000313" key="3">
    <source>
        <dbReference type="Proteomes" id="UP000050795"/>
    </source>
</evidence>
<feature type="compositionally biased region" description="Polar residues" evidence="1">
    <location>
        <begin position="84"/>
        <end position="122"/>
    </location>
</feature>
<dbReference type="AlphaFoldDB" id="A0AA85JC54"/>
<proteinExistence type="predicted"/>
<accession>A0AA85JC54</accession>
<name>A0AA85JC54_TRIRE</name>
<feature type="region of interest" description="Disordered" evidence="1">
    <location>
        <begin position="58"/>
        <end position="133"/>
    </location>
</feature>
<sequence length="283" mass="31364">MTGNFKIIPLKPQIFNGEKDFCACLKHLNQLCVRMDHKESNRRIGALKSTSSLVEITSKSGDHAAHPPFTKGASTGTYAPIRSSDGSSPSTFSCQLPRTSPEYSTASSNPSRSAFLSRQASFDQGGEGRLSSTQVKQRLKAYLLNRRRGRVLANRHWRADGKVCSSSQNPFTESDFDESLEHSGSESCQQGMCHIGDHWHSADSPGFSEWDFGMLDFLHFSICFSLFNFFLSLKILFLSGRIVTTISTVGKVTLTARRNVGSLFTNKISVIQVSTFVRFQNIS</sequence>
<evidence type="ECO:0000256" key="1">
    <source>
        <dbReference type="SAM" id="MobiDB-lite"/>
    </source>
</evidence>
<reference evidence="3" key="1">
    <citation type="submission" date="2022-06" db="EMBL/GenBank/DDBJ databases">
        <authorList>
            <person name="Berger JAMES D."/>
            <person name="Berger JAMES D."/>
        </authorList>
    </citation>
    <scope>NUCLEOTIDE SEQUENCE [LARGE SCALE GENOMIC DNA]</scope>
</reference>
<keyword evidence="2" id="KW-1133">Transmembrane helix</keyword>
<dbReference type="Proteomes" id="UP000050795">
    <property type="component" value="Unassembled WGS sequence"/>
</dbReference>
<organism evidence="3 4">
    <name type="scientific">Trichobilharzia regenti</name>
    <name type="common">Nasal bird schistosome</name>
    <dbReference type="NCBI Taxonomy" id="157069"/>
    <lineage>
        <taxon>Eukaryota</taxon>
        <taxon>Metazoa</taxon>
        <taxon>Spiralia</taxon>
        <taxon>Lophotrochozoa</taxon>
        <taxon>Platyhelminthes</taxon>
        <taxon>Trematoda</taxon>
        <taxon>Digenea</taxon>
        <taxon>Strigeidida</taxon>
        <taxon>Schistosomatoidea</taxon>
        <taxon>Schistosomatidae</taxon>
        <taxon>Trichobilharzia</taxon>
    </lineage>
</organism>
<evidence type="ECO:0000256" key="2">
    <source>
        <dbReference type="SAM" id="Phobius"/>
    </source>
</evidence>